<dbReference type="AlphaFoldDB" id="A0A375E4F1"/>
<name>A0A375E4F1_9BURK</name>
<evidence type="ECO:0000256" key="1">
    <source>
        <dbReference type="SAM" id="MobiDB-lite"/>
    </source>
</evidence>
<reference evidence="2" key="1">
    <citation type="submission" date="2018-01" db="EMBL/GenBank/DDBJ databases">
        <authorList>
            <person name="Clerissi C."/>
        </authorList>
    </citation>
    <scope>NUCLEOTIDE SEQUENCE</scope>
    <source>
        <strain evidence="2">Cupriavidus taiwanensis STM 8556</strain>
    </source>
</reference>
<proteinExistence type="predicted"/>
<dbReference type="EMBL" id="OFTH01000034">
    <property type="protein sequence ID" value="SOZ66011.1"/>
    <property type="molecule type" value="Genomic_DNA"/>
</dbReference>
<dbReference type="Proteomes" id="UP000256952">
    <property type="component" value="Chromosome CBM2613_b"/>
</dbReference>
<protein>
    <recommendedName>
        <fullName evidence="3">Penicillin-binding protein activator LpoB</fullName>
    </recommendedName>
</protein>
<evidence type="ECO:0000313" key="2">
    <source>
        <dbReference type="EMBL" id="SOZ66011.1"/>
    </source>
</evidence>
<evidence type="ECO:0008006" key="3">
    <source>
        <dbReference type="Google" id="ProtNLM"/>
    </source>
</evidence>
<organism evidence="2">
    <name type="scientific">Cupriavidus taiwanensis</name>
    <dbReference type="NCBI Taxonomy" id="164546"/>
    <lineage>
        <taxon>Bacteria</taxon>
        <taxon>Pseudomonadati</taxon>
        <taxon>Pseudomonadota</taxon>
        <taxon>Betaproteobacteria</taxon>
        <taxon>Burkholderiales</taxon>
        <taxon>Burkholderiaceae</taxon>
        <taxon>Cupriavidus</taxon>
    </lineage>
</organism>
<dbReference type="InterPro" id="IPR014094">
    <property type="entry name" value="LpoB"/>
</dbReference>
<sequence length="242" mass="25401">MTVTDKTAGTPAAREIGEAGSKAARTISPTAALRLAGGIAAGALAALLAGCLATAPNAAGVSAMELDTGRKGPVSGVGLEGHDIVAMADQMMRDILAQPRFAPGRDGKRPRIALDGANFINDSAQPLDRQLIVDRLRVSLNRAAQARLQFVSTQTALVERERQAKRSGATDAGTLGLARARLGADYSLSGRIGSLDSRSTATGMMQRYMQISFELVEVETGALVWSNIYAFQRAAADDVVYR</sequence>
<feature type="region of interest" description="Disordered" evidence="1">
    <location>
        <begin position="1"/>
        <end position="21"/>
    </location>
</feature>
<dbReference type="Gene3D" id="3.40.50.10610">
    <property type="entry name" value="ABC-type transport auxiliary lipoprotein component"/>
    <property type="match status" value="1"/>
</dbReference>
<accession>A0A375E4F1</accession>
<dbReference type="Pfam" id="PF13036">
    <property type="entry name" value="LpoB"/>
    <property type="match status" value="1"/>
</dbReference>
<comment type="caution">
    <text evidence="2">The sequence shown here is derived from an EMBL/GenBank/DDBJ whole genome shotgun (WGS) entry which is preliminary data.</text>
</comment>
<gene>
    <name evidence="2" type="ORF">CBM2613_B10063</name>
</gene>